<evidence type="ECO:0000313" key="3">
    <source>
        <dbReference type="Proteomes" id="UP000479938"/>
    </source>
</evidence>
<keyword evidence="3" id="KW-1185">Reference proteome</keyword>
<keyword evidence="1" id="KW-0812">Transmembrane</keyword>
<evidence type="ECO:0000313" key="2">
    <source>
        <dbReference type="EMBL" id="CAA9199269.1"/>
    </source>
</evidence>
<keyword evidence="1" id="KW-1133">Transmembrane helix</keyword>
<protein>
    <submittedName>
        <fullName evidence="2">Uncharacterized protein</fullName>
    </submittedName>
</protein>
<name>A0A6J4GMG1_9FLAO</name>
<dbReference type="Proteomes" id="UP000479938">
    <property type="component" value="Unassembled WGS sequence"/>
</dbReference>
<reference evidence="2 3" key="1">
    <citation type="submission" date="2020-02" db="EMBL/GenBank/DDBJ databases">
        <authorList>
            <person name="Criscuolo A."/>
        </authorList>
    </citation>
    <scope>NUCLEOTIDE SEQUENCE [LARGE SCALE GENOMIC DNA]</scope>
    <source>
        <strain evidence="2">CIP105534</strain>
    </source>
</reference>
<proteinExistence type="predicted"/>
<gene>
    <name evidence="2" type="ORF">FLA105534_02520</name>
</gene>
<sequence>MQLKTVLTIAYDLIFKFYFKVPVIRFLILADGMFFKM</sequence>
<evidence type="ECO:0000256" key="1">
    <source>
        <dbReference type="SAM" id="Phobius"/>
    </source>
</evidence>
<dbReference type="AlphaFoldDB" id="A0A6J4GMG1"/>
<organism evidence="2 3">
    <name type="scientific">Flavobacterium bizetiae</name>
    <dbReference type="NCBI Taxonomy" id="2704140"/>
    <lineage>
        <taxon>Bacteria</taxon>
        <taxon>Pseudomonadati</taxon>
        <taxon>Bacteroidota</taxon>
        <taxon>Flavobacteriia</taxon>
        <taxon>Flavobacteriales</taxon>
        <taxon>Flavobacteriaceae</taxon>
        <taxon>Flavobacterium</taxon>
    </lineage>
</organism>
<dbReference type="EMBL" id="CADCSU010000095">
    <property type="protein sequence ID" value="CAA9199269.1"/>
    <property type="molecule type" value="Genomic_DNA"/>
</dbReference>
<feature type="transmembrane region" description="Helical" evidence="1">
    <location>
        <begin position="17"/>
        <end position="35"/>
    </location>
</feature>
<keyword evidence="1" id="KW-0472">Membrane</keyword>
<accession>A0A6J4GMG1</accession>